<gene>
    <name evidence="2" type="ORF">K461DRAFT_277755</name>
</gene>
<keyword evidence="1" id="KW-1133">Transmembrane helix</keyword>
<dbReference type="EMBL" id="ML996085">
    <property type="protein sequence ID" value="KAF2152983.1"/>
    <property type="molecule type" value="Genomic_DNA"/>
</dbReference>
<name>A0A9P4MHB0_9PEZI</name>
<feature type="transmembrane region" description="Helical" evidence="1">
    <location>
        <begin position="79"/>
        <end position="97"/>
    </location>
</feature>
<proteinExistence type="predicted"/>
<comment type="caution">
    <text evidence="2">The sequence shown here is derived from an EMBL/GenBank/DDBJ whole genome shotgun (WGS) entry which is preliminary data.</text>
</comment>
<protein>
    <submittedName>
        <fullName evidence="2">Uncharacterized protein</fullName>
    </submittedName>
</protein>
<evidence type="ECO:0000313" key="3">
    <source>
        <dbReference type="Proteomes" id="UP000799439"/>
    </source>
</evidence>
<accession>A0A9P4MHB0</accession>
<dbReference type="AlphaFoldDB" id="A0A9P4MHB0"/>
<evidence type="ECO:0000313" key="2">
    <source>
        <dbReference type="EMBL" id="KAF2152983.1"/>
    </source>
</evidence>
<sequence>MGEGGGRRDGRKNWSKLLLLLQVQKGGGGDRGGAYPGPTLPAHGMSAVLLSSRLTTNARSHYAVAIAAPRAHVRCDFSYALDMVCGIWVITAIYALLSTDYAVQPLLREPHSTIGQTPTS</sequence>
<reference evidence="2" key="1">
    <citation type="journal article" date="2020" name="Stud. Mycol.">
        <title>101 Dothideomycetes genomes: a test case for predicting lifestyles and emergence of pathogens.</title>
        <authorList>
            <person name="Haridas S."/>
            <person name="Albert R."/>
            <person name="Binder M."/>
            <person name="Bloem J."/>
            <person name="Labutti K."/>
            <person name="Salamov A."/>
            <person name="Andreopoulos B."/>
            <person name="Baker S."/>
            <person name="Barry K."/>
            <person name="Bills G."/>
            <person name="Bluhm B."/>
            <person name="Cannon C."/>
            <person name="Castanera R."/>
            <person name="Culley D."/>
            <person name="Daum C."/>
            <person name="Ezra D."/>
            <person name="Gonzalez J."/>
            <person name="Henrissat B."/>
            <person name="Kuo A."/>
            <person name="Liang C."/>
            <person name="Lipzen A."/>
            <person name="Lutzoni F."/>
            <person name="Magnuson J."/>
            <person name="Mondo S."/>
            <person name="Nolan M."/>
            <person name="Ohm R."/>
            <person name="Pangilinan J."/>
            <person name="Park H.-J."/>
            <person name="Ramirez L."/>
            <person name="Alfaro M."/>
            <person name="Sun H."/>
            <person name="Tritt A."/>
            <person name="Yoshinaga Y."/>
            <person name="Zwiers L.-H."/>
            <person name="Turgeon B."/>
            <person name="Goodwin S."/>
            <person name="Spatafora J."/>
            <person name="Crous P."/>
            <person name="Grigoriev I."/>
        </authorList>
    </citation>
    <scope>NUCLEOTIDE SEQUENCE</scope>
    <source>
        <strain evidence="2">CBS 260.36</strain>
    </source>
</reference>
<keyword evidence="3" id="KW-1185">Reference proteome</keyword>
<evidence type="ECO:0000256" key="1">
    <source>
        <dbReference type="SAM" id="Phobius"/>
    </source>
</evidence>
<organism evidence="2 3">
    <name type="scientific">Myriangium duriaei CBS 260.36</name>
    <dbReference type="NCBI Taxonomy" id="1168546"/>
    <lineage>
        <taxon>Eukaryota</taxon>
        <taxon>Fungi</taxon>
        <taxon>Dikarya</taxon>
        <taxon>Ascomycota</taxon>
        <taxon>Pezizomycotina</taxon>
        <taxon>Dothideomycetes</taxon>
        <taxon>Dothideomycetidae</taxon>
        <taxon>Myriangiales</taxon>
        <taxon>Myriangiaceae</taxon>
        <taxon>Myriangium</taxon>
    </lineage>
</organism>
<dbReference type="Proteomes" id="UP000799439">
    <property type="component" value="Unassembled WGS sequence"/>
</dbReference>
<keyword evidence="1" id="KW-0472">Membrane</keyword>
<keyword evidence="1" id="KW-0812">Transmembrane</keyword>